<comment type="subcellular location">
    <subcellularLocation>
        <location evidence="1">Cell membrane</location>
        <topology evidence="1">Multi-pass membrane protein</topology>
    </subcellularLocation>
</comment>
<sequence length="444" mass="50030">MDSMGNESAREVNDTDTNISNEYTPSFSLTKTVTLSIVLGIISTMTVIGNIFVIVAYIKDRRISATVANSFILSLSVCDLIVGAVSLPLYSIRIILGYWPFGKIPCQIWLALDYTVVHVAVFTIIFISLDRYWLLTKKLAYATFQTHKRAASMIIASWLINLLFYSTVAFLWGPLAGVDKIDYDNNCELESLDSLPFQAFEIVFKFFIPLLIIVYCNARVYINIKRRSQGIFQKPQQSGELSFGGPSVSTRNHEAISKDATQEQSMDETRLSNVECHYSTKIHVPRTEGGHSNTGFDGKLEDITISLQSYQSQSPAATGLDDNATVTCATDKATVEESLKRPTGRQSNSPDQFHRGTRKEFKRHRKAAVTLSVLVSVFTAMWLPFYMASLLVAICENCFSDLAWIVVNYLLWCNSTINPFLYALLVVQFRQNFIRWLRLIPCTK</sequence>
<dbReference type="SUPFAM" id="SSF81321">
    <property type="entry name" value="Family A G protein-coupled receptor-like"/>
    <property type="match status" value="1"/>
</dbReference>
<dbReference type="GO" id="GO:0043410">
    <property type="term" value="P:positive regulation of MAPK cascade"/>
    <property type="evidence" value="ECO:0007669"/>
    <property type="project" value="TreeGrafter"/>
</dbReference>
<dbReference type="Proteomes" id="UP000694845">
    <property type="component" value="Unplaced"/>
</dbReference>
<dbReference type="PANTHER" id="PTHR24248">
    <property type="entry name" value="ADRENERGIC RECEPTOR-RELATED G-PROTEIN COUPLED RECEPTOR"/>
    <property type="match status" value="1"/>
</dbReference>
<feature type="transmembrane region" description="Helical" evidence="11">
    <location>
        <begin position="108"/>
        <end position="129"/>
    </location>
</feature>
<feature type="compositionally biased region" description="Basic and acidic residues" evidence="10">
    <location>
        <begin position="251"/>
        <end position="261"/>
    </location>
</feature>
<dbReference type="PROSITE" id="PS50262">
    <property type="entry name" value="G_PROTEIN_RECEP_F1_2"/>
    <property type="match status" value="1"/>
</dbReference>
<proteinExistence type="inferred from homology"/>
<dbReference type="OrthoDB" id="10071887at2759"/>
<dbReference type="PRINTS" id="PR00237">
    <property type="entry name" value="GPCRRHODOPSN"/>
</dbReference>
<keyword evidence="2" id="KW-1003">Cell membrane</keyword>
<dbReference type="PROSITE" id="PS00237">
    <property type="entry name" value="G_PROTEIN_RECEP_F1_1"/>
    <property type="match status" value="1"/>
</dbReference>
<evidence type="ECO:0000313" key="14">
    <source>
        <dbReference type="RefSeq" id="XP_022110821.1"/>
    </source>
</evidence>
<feature type="transmembrane region" description="Helical" evidence="11">
    <location>
        <begin position="368"/>
        <end position="394"/>
    </location>
</feature>
<evidence type="ECO:0000256" key="1">
    <source>
        <dbReference type="ARBA" id="ARBA00004651"/>
    </source>
</evidence>
<evidence type="ECO:0000256" key="10">
    <source>
        <dbReference type="SAM" id="MobiDB-lite"/>
    </source>
</evidence>
<dbReference type="GO" id="GO:0071880">
    <property type="term" value="P:adenylate cyclase-activating adrenergic receptor signaling pathway"/>
    <property type="evidence" value="ECO:0007669"/>
    <property type="project" value="TreeGrafter"/>
</dbReference>
<feature type="transmembrane region" description="Helical" evidence="11">
    <location>
        <begin position="150"/>
        <end position="172"/>
    </location>
</feature>
<dbReference type="Gene3D" id="1.20.1070.10">
    <property type="entry name" value="Rhodopsin 7-helix transmembrane proteins"/>
    <property type="match status" value="2"/>
</dbReference>
<feature type="transmembrane region" description="Helical" evidence="11">
    <location>
        <begin position="70"/>
        <end position="96"/>
    </location>
</feature>
<evidence type="ECO:0000256" key="7">
    <source>
        <dbReference type="ARBA" id="ARBA00023170"/>
    </source>
</evidence>
<keyword evidence="13" id="KW-1185">Reference proteome</keyword>
<evidence type="ECO:0000256" key="6">
    <source>
        <dbReference type="ARBA" id="ARBA00023136"/>
    </source>
</evidence>
<keyword evidence="6 11" id="KW-0472">Membrane</keyword>
<reference evidence="14" key="1">
    <citation type="submission" date="2025-08" db="UniProtKB">
        <authorList>
            <consortium name="RefSeq"/>
        </authorList>
    </citation>
    <scope>IDENTIFICATION</scope>
</reference>
<feature type="transmembrane region" description="Helical" evidence="11">
    <location>
        <begin position="406"/>
        <end position="427"/>
    </location>
</feature>
<evidence type="ECO:0000256" key="11">
    <source>
        <dbReference type="SAM" id="Phobius"/>
    </source>
</evidence>
<evidence type="ECO:0000256" key="9">
    <source>
        <dbReference type="RuleBase" id="RU000688"/>
    </source>
</evidence>
<feature type="region of interest" description="Disordered" evidence="10">
    <location>
        <begin position="335"/>
        <end position="359"/>
    </location>
</feature>
<keyword evidence="5 9" id="KW-0297">G-protein coupled receptor</keyword>
<dbReference type="GO" id="GO:0004930">
    <property type="term" value="F:G protein-coupled receptor activity"/>
    <property type="evidence" value="ECO:0007669"/>
    <property type="project" value="UniProtKB-KW"/>
</dbReference>
<keyword evidence="8 9" id="KW-0807">Transducer</keyword>
<feature type="transmembrane region" description="Helical" evidence="11">
    <location>
        <begin position="202"/>
        <end position="222"/>
    </location>
</feature>
<evidence type="ECO:0000256" key="3">
    <source>
        <dbReference type="ARBA" id="ARBA00022692"/>
    </source>
</evidence>
<keyword evidence="4 11" id="KW-1133">Transmembrane helix</keyword>
<keyword evidence="7 9" id="KW-0675">Receptor</keyword>
<accession>A0A8B8A4G7</accession>
<keyword evidence="3 9" id="KW-0812">Transmembrane</keyword>
<evidence type="ECO:0000313" key="13">
    <source>
        <dbReference type="Proteomes" id="UP000694845"/>
    </source>
</evidence>
<dbReference type="OMA" id="IWINSAI"/>
<dbReference type="GO" id="GO:0005886">
    <property type="term" value="C:plasma membrane"/>
    <property type="evidence" value="ECO:0007669"/>
    <property type="project" value="UniProtKB-SubCell"/>
</dbReference>
<evidence type="ECO:0000256" key="5">
    <source>
        <dbReference type="ARBA" id="ARBA00023040"/>
    </source>
</evidence>
<feature type="domain" description="G-protein coupled receptors family 1 profile" evidence="12">
    <location>
        <begin position="49"/>
        <end position="422"/>
    </location>
</feature>
<dbReference type="PANTHER" id="PTHR24248:SF120">
    <property type="entry name" value="G-PROTEIN COUPLED RECEPTORS FAMILY 1 PROFILE DOMAIN-CONTAINING PROTEIN"/>
    <property type="match status" value="1"/>
</dbReference>
<dbReference type="GeneID" id="110990238"/>
<comment type="similarity">
    <text evidence="9">Belongs to the G-protein coupled receptor 1 family.</text>
</comment>
<evidence type="ECO:0000259" key="12">
    <source>
        <dbReference type="PROSITE" id="PS50262"/>
    </source>
</evidence>
<protein>
    <submittedName>
        <fullName evidence="14">Muscarinic acetylcholine receptor M3-like</fullName>
    </submittedName>
</protein>
<dbReference type="RefSeq" id="XP_022110821.1">
    <property type="nucleotide sequence ID" value="XM_022255129.1"/>
</dbReference>
<feature type="region of interest" description="Disordered" evidence="10">
    <location>
        <begin position="236"/>
        <end position="268"/>
    </location>
</feature>
<dbReference type="InterPro" id="IPR017452">
    <property type="entry name" value="GPCR_Rhodpsn_7TM"/>
</dbReference>
<dbReference type="Pfam" id="PF00001">
    <property type="entry name" value="7tm_1"/>
    <property type="match status" value="1"/>
</dbReference>
<evidence type="ECO:0000256" key="8">
    <source>
        <dbReference type="ARBA" id="ARBA00023224"/>
    </source>
</evidence>
<name>A0A8B8A4G7_ACAPL</name>
<organism evidence="13 14">
    <name type="scientific">Acanthaster planci</name>
    <name type="common">Crown-of-thorns starfish</name>
    <dbReference type="NCBI Taxonomy" id="133434"/>
    <lineage>
        <taxon>Eukaryota</taxon>
        <taxon>Metazoa</taxon>
        <taxon>Echinodermata</taxon>
        <taxon>Eleutherozoa</taxon>
        <taxon>Asterozoa</taxon>
        <taxon>Asteroidea</taxon>
        <taxon>Valvatacea</taxon>
        <taxon>Valvatida</taxon>
        <taxon>Acanthasteridae</taxon>
        <taxon>Acanthaster</taxon>
    </lineage>
</organism>
<feature type="transmembrane region" description="Helical" evidence="11">
    <location>
        <begin position="33"/>
        <end position="58"/>
    </location>
</feature>
<gene>
    <name evidence="14" type="primary">LOC110990238</name>
</gene>
<evidence type="ECO:0000256" key="2">
    <source>
        <dbReference type="ARBA" id="ARBA00022475"/>
    </source>
</evidence>
<dbReference type="KEGG" id="aplc:110990238"/>
<dbReference type="InterPro" id="IPR000276">
    <property type="entry name" value="GPCR_Rhodpsn"/>
</dbReference>
<dbReference type="AlphaFoldDB" id="A0A8B8A4G7"/>
<evidence type="ECO:0000256" key="4">
    <source>
        <dbReference type="ARBA" id="ARBA00022989"/>
    </source>
</evidence>